<sequence length="129" mass="14402">MSKPTLSNSLSTRTISSESHANIYDDDCDIIFGSIPSYYSSSRTTLDDDDITIEGDDTDNHYYHGLMDVDIHSNITLNEYRPSSKGDPMDSNYAWAAFVPLNNETRANVGPLYITGNYTIFGNRANDET</sequence>
<reference evidence="1" key="1">
    <citation type="submission" date="2021-06" db="EMBL/GenBank/DDBJ databases">
        <authorList>
            <person name="Kallberg Y."/>
            <person name="Tangrot J."/>
            <person name="Rosling A."/>
        </authorList>
    </citation>
    <scope>NUCLEOTIDE SEQUENCE</scope>
    <source>
        <strain evidence="1">IN212</strain>
    </source>
</reference>
<evidence type="ECO:0000313" key="1">
    <source>
        <dbReference type="EMBL" id="CAG8805802.1"/>
    </source>
</evidence>
<proteinExistence type="predicted"/>
<dbReference type="EMBL" id="CAJVPZ010077926">
    <property type="protein sequence ID" value="CAG8805802.1"/>
    <property type="molecule type" value="Genomic_DNA"/>
</dbReference>
<dbReference type="AlphaFoldDB" id="A0A9N9K187"/>
<feature type="non-terminal residue" evidence="1">
    <location>
        <position position="129"/>
    </location>
</feature>
<protein>
    <submittedName>
        <fullName evidence="1">14886_t:CDS:1</fullName>
    </submittedName>
</protein>
<dbReference type="Proteomes" id="UP000789396">
    <property type="component" value="Unassembled WGS sequence"/>
</dbReference>
<gene>
    <name evidence="1" type="ORF">RFULGI_LOCUS18209</name>
</gene>
<evidence type="ECO:0000313" key="2">
    <source>
        <dbReference type="Proteomes" id="UP000789396"/>
    </source>
</evidence>
<comment type="caution">
    <text evidence="1">The sequence shown here is derived from an EMBL/GenBank/DDBJ whole genome shotgun (WGS) entry which is preliminary data.</text>
</comment>
<keyword evidence="2" id="KW-1185">Reference proteome</keyword>
<name>A0A9N9K187_9GLOM</name>
<accession>A0A9N9K187</accession>
<organism evidence="1 2">
    <name type="scientific">Racocetra fulgida</name>
    <dbReference type="NCBI Taxonomy" id="60492"/>
    <lineage>
        <taxon>Eukaryota</taxon>
        <taxon>Fungi</taxon>
        <taxon>Fungi incertae sedis</taxon>
        <taxon>Mucoromycota</taxon>
        <taxon>Glomeromycotina</taxon>
        <taxon>Glomeromycetes</taxon>
        <taxon>Diversisporales</taxon>
        <taxon>Gigasporaceae</taxon>
        <taxon>Racocetra</taxon>
    </lineage>
</organism>